<keyword evidence="2" id="KW-1185">Reference proteome</keyword>
<proteinExistence type="predicted"/>
<organism evidence="1 2">
    <name type="scientific">Roseimicrobium gellanilyticum</name>
    <dbReference type="NCBI Taxonomy" id="748857"/>
    <lineage>
        <taxon>Bacteria</taxon>
        <taxon>Pseudomonadati</taxon>
        <taxon>Verrucomicrobiota</taxon>
        <taxon>Verrucomicrobiia</taxon>
        <taxon>Verrucomicrobiales</taxon>
        <taxon>Verrucomicrobiaceae</taxon>
        <taxon>Roseimicrobium</taxon>
    </lineage>
</organism>
<reference evidence="1 2" key="1">
    <citation type="submission" date="2018-06" db="EMBL/GenBank/DDBJ databases">
        <title>Genomic Encyclopedia of Type Strains, Phase IV (KMG-IV): sequencing the most valuable type-strain genomes for metagenomic binning, comparative biology and taxonomic classification.</title>
        <authorList>
            <person name="Goeker M."/>
        </authorList>
    </citation>
    <scope>NUCLEOTIDE SEQUENCE [LARGE SCALE GENOMIC DNA]</scope>
    <source>
        <strain evidence="1 2">DSM 25532</strain>
    </source>
</reference>
<dbReference type="Proteomes" id="UP000253426">
    <property type="component" value="Unassembled WGS sequence"/>
</dbReference>
<evidence type="ECO:0000313" key="1">
    <source>
        <dbReference type="EMBL" id="RBP47573.1"/>
    </source>
</evidence>
<name>A0A366HTG2_9BACT</name>
<sequence>MRKIFQAILPESVVLSGSQTTDMIFPGIFCYRNGAFLSWMALRRSRGQGEVSTHAGIMCGITFYRTLTEIRHDVDKLVRSLRLTPNTCRS</sequence>
<protein>
    <submittedName>
        <fullName evidence="1">Uncharacterized protein</fullName>
    </submittedName>
</protein>
<accession>A0A366HTG2</accession>
<comment type="caution">
    <text evidence="1">The sequence shown here is derived from an EMBL/GenBank/DDBJ whole genome shotgun (WGS) entry which is preliminary data.</text>
</comment>
<dbReference type="EMBL" id="QNRR01000001">
    <property type="protein sequence ID" value="RBP47573.1"/>
    <property type="molecule type" value="Genomic_DNA"/>
</dbReference>
<evidence type="ECO:0000313" key="2">
    <source>
        <dbReference type="Proteomes" id="UP000253426"/>
    </source>
</evidence>
<gene>
    <name evidence="1" type="ORF">DES53_101370</name>
</gene>
<dbReference type="AlphaFoldDB" id="A0A366HTG2"/>